<evidence type="ECO:0000256" key="1">
    <source>
        <dbReference type="ARBA" id="ARBA00010617"/>
    </source>
</evidence>
<evidence type="ECO:0000256" key="4">
    <source>
        <dbReference type="ARBA" id="ARBA00023033"/>
    </source>
</evidence>
<dbReference type="FunFam" id="1.10.630.10:FF:000122">
    <property type="entry name" value="Cytochrome P450"/>
    <property type="match status" value="1"/>
</dbReference>
<dbReference type="InterPro" id="IPR036396">
    <property type="entry name" value="Cyt_P450_sf"/>
</dbReference>
<dbReference type="PROSITE" id="PS00086">
    <property type="entry name" value="CYTOCHROME_P450"/>
    <property type="match status" value="1"/>
</dbReference>
<comment type="cofactor">
    <cofactor evidence="5">
        <name>heme</name>
        <dbReference type="ChEBI" id="CHEBI:30413"/>
    </cofactor>
</comment>
<dbReference type="InterPro" id="IPR017972">
    <property type="entry name" value="Cyt_P450_CS"/>
</dbReference>
<reference evidence="8" key="1">
    <citation type="journal article" date="2008" name="Nat. Genet.">
        <title>The Pristionchus pacificus genome provides a unique perspective on nematode lifestyle and parasitism.</title>
        <authorList>
            <person name="Dieterich C."/>
            <person name="Clifton S.W."/>
            <person name="Schuster L.N."/>
            <person name="Chinwalla A."/>
            <person name="Delehaunty K."/>
            <person name="Dinkelacker I."/>
            <person name="Fulton L."/>
            <person name="Fulton R."/>
            <person name="Godfrey J."/>
            <person name="Minx P."/>
            <person name="Mitreva M."/>
            <person name="Roeseler W."/>
            <person name="Tian H."/>
            <person name="Witte H."/>
            <person name="Yang S.P."/>
            <person name="Wilson R.K."/>
            <person name="Sommer R.J."/>
        </authorList>
    </citation>
    <scope>NUCLEOTIDE SEQUENCE [LARGE SCALE GENOMIC DNA]</scope>
    <source>
        <strain evidence="8">PS312</strain>
    </source>
</reference>
<dbReference type="GO" id="GO:0020037">
    <property type="term" value="F:heme binding"/>
    <property type="evidence" value="ECO:0000318"/>
    <property type="project" value="GO_Central"/>
</dbReference>
<organism evidence="7 8">
    <name type="scientific">Pristionchus pacificus</name>
    <name type="common">Parasitic nematode worm</name>
    <dbReference type="NCBI Taxonomy" id="54126"/>
    <lineage>
        <taxon>Eukaryota</taxon>
        <taxon>Metazoa</taxon>
        <taxon>Ecdysozoa</taxon>
        <taxon>Nematoda</taxon>
        <taxon>Chromadorea</taxon>
        <taxon>Rhabditida</taxon>
        <taxon>Rhabditina</taxon>
        <taxon>Diplogasteromorpha</taxon>
        <taxon>Diplogasteroidea</taxon>
        <taxon>Neodiplogasteridae</taxon>
        <taxon>Pristionchus</taxon>
    </lineage>
</organism>
<feature type="binding site" description="axial binding residue" evidence="5">
    <location>
        <position position="435"/>
    </location>
    <ligand>
        <name>heme</name>
        <dbReference type="ChEBI" id="CHEBI:30413"/>
    </ligand>
    <ligandPart>
        <name>Fe</name>
        <dbReference type="ChEBI" id="CHEBI:18248"/>
    </ligandPart>
</feature>
<dbReference type="PRINTS" id="PR00385">
    <property type="entry name" value="P450"/>
</dbReference>
<evidence type="ECO:0000313" key="7">
    <source>
        <dbReference type="EnsemblMetazoa" id="PPA08571.1"/>
    </source>
</evidence>
<dbReference type="Pfam" id="PF00067">
    <property type="entry name" value="p450"/>
    <property type="match status" value="1"/>
</dbReference>
<dbReference type="GO" id="GO:0005506">
    <property type="term" value="F:iron ion binding"/>
    <property type="evidence" value="ECO:0007669"/>
    <property type="project" value="InterPro"/>
</dbReference>
<evidence type="ECO:0000256" key="3">
    <source>
        <dbReference type="ARBA" id="ARBA00023004"/>
    </source>
</evidence>
<keyword evidence="6" id="KW-0560">Oxidoreductase</keyword>
<reference evidence="7" key="2">
    <citation type="submission" date="2022-06" db="UniProtKB">
        <authorList>
            <consortium name="EnsemblMetazoa"/>
        </authorList>
    </citation>
    <scope>IDENTIFICATION</scope>
    <source>
        <strain evidence="7">PS312</strain>
    </source>
</reference>
<evidence type="ECO:0000313" key="8">
    <source>
        <dbReference type="Proteomes" id="UP000005239"/>
    </source>
</evidence>
<dbReference type="GO" id="GO:0005737">
    <property type="term" value="C:cytoplasm"/>
    <property type="evidence" value="ECO:0000318"/>
    <property type="project" value="GO_Central"/>
</dbReference>
<keyword evidence="5 6" id="KW-0349">Heme</keyword>
<dbReference type="GO" id="GO:0016712">
    <property type="term" value="F:oxidoreductase activity, acting on paired donors, with incorporation or reduction of molecular oxygen, reduced flavin or flavoprotein as one donor, and incorporation of one atom of oxygen"/>
    <property type="evidence" value="ECO:0000318"/>
    <property type="project" value="GO_Central"/>
</dbReference>
<accession>A0A8R1U6P5</accession>
<evidence type="ECO:0000256" key="6">
    <source>
        <dbReference type="RuleBase" id="RU000461"/>
    </source>
</evidence>
<dbReference type="EnsemblMetazoa" id="PPA08571.1">
    <property type="protein sequence ID" value="PPA08571.1"/>
    <property type="gene ID" value="WBGene00098125"/>
</dbReference>
<keyword evidence="3 5" id="KW-0408">Iron</keyword>
<dbReference type="GO" id="GO:0006805">
    <property type="term" value="P:xenobiotic metabolic process"/>
    <property type="evidence" value="ECO:0000318"/>
    <property type="project" value="GO_Central"/>
</dbReference>
<evidence type="ECO:0000256" key="2">
    <source>
        <dbReference type="ARBA" id="ARBA00022723"/>
    </source>
</evidence>
<comment type="similarity">
    <text evidence="1 6">Belongs to the cytochrome P450 family.</text>
</comment>
<dbReference type="PANTHER" id="PTHR24300:SF338">
    <property type="entry name" value="CYTOCHROME P450 CYP36A1-RELATED"/>
    <property type="match status" value="1"/>
</dbReference>
<dbReference type="PANTHER" id="PTHR24300">
    <property type="entry name" value="CYTOCHROME P450 508A4-RELATED"/>
    <property type="match status" value="1"/>
</dbReference>
<dbReference type="Proteomes" id="UP000005239">
    <property type="component" value="Unassembled WGS sequence"/>
</dbReference>
<proteinExistence type="inferred from homology"/>
<sequence>MLIIALLSIAFIVYYFGINRILGLPPGPPPLPLVGNMLSFDWDMDKVFLEWKARYGRIFTVWLPYPIVVIGDHKVLQENVAKNGDVFLGKRNPEQLMDIVCGGEYGLVFENNEMVKEQRKFAMKTLHDIGFGSAALEDTVHHYAQEIVTRWRKSKDEEVDVTENIMRAIGNIVWNITFGITLEFDNPLLIKFRELQQEMLPLMGGPLMMFIETYPFLRKLDFLFGYKIKQLQEVTKETNNYIREAIKSTNISFNADNQPSSYIEAFLAEQKKREEAGKPMGNFHYDQMLNSATSLWGAGFDTTVSILRMCCLELINHPEVQLKLQKEIDEVVGERRIRNDDQKQLPYMCAFLQEVYRLGKVLPLNFLRKTMQDTEIEGYTISSGTTVLPQFSMVHADANEFERPDYFCPERHLNEDGAFVKDPRITPFSVGRRACLGETLARMEVFVMFATFVQNCNFTPVGKVPPSIGYTTGFSRAVTDFVLKIQPRN</sequence>
<protein>
    <submittedName>
        <fullName evidence="7">Cyp-36A1</fullName>
    </submittedName>
</protein>
<dbReference type="PRINTS" id="PR00463">
    <property type="entry name" value="EP450I"/>
</dbReference>
<dbReference type="InterPro" id="IPR001128">
    <property type="entry name" value="Cyt_P450"/>
</dbReference>
<dbReference type="InterPro" id="IPR050182">
    <property type="entry name" value="Cytochrome_P450_fam2"/>
</dbReference>
<dbReference type="SUPFAM" id="SSF48264">
    <property type="entry name" value="Cytochrome P450"/>
    <property type="match status" value="1"/>
</dbReference>
<gene>
    <name evidence="7" type="primary">WBGene00098125</name>
</gene>
<dbReference type="AlphaFoldDB" id="A0A454XRQ2"/>
<keyword evidence="4 6" id="KW-0503">Monooxygenase</keyword>
<accession>A0A454XRQ2</accession>
<dbReference type="GO" id="GO:0006082">
    <property type="term" value="P:organic acid metabolic process"/>
    <property type="evidence" value="ECO:0000318"/>
    <property type="project" value="GO_Central"/>
</dbReference>
<evidence type="ECO:0000256" key="5">
    <source>
        <dbReference type="PIRSR" id="PIRSR602401-1"/>
    </source>
</evidence>
<dbReference type="InterPro" id="IPR002401">
    <property type="entry name" value="Cyt_P450_E_grp-I"/>
</dbReference>
<keyword evidence="2 5" id="KW-0479">Metal-binding</keyword>
<name>A0A454XRQ2_PRIPA</name>
<dbReference type="OMA" id="RFTTHIF"/>
<dbReference type="Gene3D" id="1.10.630.10">
    <property type="entry name" value="Cytochrome P450"/>
    <property type="match status" value="1"/>
</dbReference>
<dbReference type="OrthoDB" id="2789670at2759"/>
<keyword evidence="8" id="KW-1185">Reference proteome</keyword>